<protein>
    <submittedName>
        <fullName evidence="1">Uncharacterized protein</fullName>
    </submittedName>
</protein>
<accession>A0A1B9PBM9</accession>
<evidence type="ECO:0000313" key="1">
    <source>
        <dbReference type="EMBL" id="GEK13039.1"/>
    </source>
</evidence>
<gene>
    <name evidence="1" type="ORF">AFI02nite_10750</name>
</gene>
<reference evidence="1 2" key="1">
    <citation type="submission" date="2019-07" db="EMBL/GenBank/DDBJ databases">
        <title>Whole genome shotgun sequence of Aliivibrio fischeri NBRC 101058.</title>
        <authorList>
            <person name="Hosoyama A."/>
            <person name="Uohara A."/>
            <person name="Ohji S."/>
            <person name="Ichikawa N."/>
        </authorList>
    </citation>
    <scope>NUCLEOTIDE SEQUENCE [LARGE SCALE GENOMIC DNA]</scope>
    <source>
        <strain evidence="1 2">NBRC 101058</strain>
    </source>
</reference>
<dbReference type="InterPro" id="IPR021736">
    <property type="entry name" value="DUF3305"/>
</dbReference>
<organism evidence="1 2">
    <name type="scientific">Aliivibrio fischeri</name>
    <name type="common">Vibrio fischeri</name>
    <dbReference type="NCBI Taxonomy" id="668"/>
    <lineage>
        <taxon>Bacteria</taxon>
        <taxon>Pseudomonadati</taxon>
        <taxon>Pseudomonadota</taxon>
        <taxon>Gammaproteobacteria</taxon>
        <taxon>Vibrionales</taxon>
        <taxon>Vibrionaceae</taxon>
        <taxon>Aliivibrio</taxon>
    </lineage>
</organism>
<proteinExistence type="predicted"/>
<dbReference type="Proteomes" id="UP000321787">
    <property type="component" value="Unassembled WGS sequence"/>
</dbReference>
<dbReference type="RefSeq" id="WP_005419342.1">
    <property type="nucleotide sequence ID" value="NZ_BJTZ01000004.1"/>
</dbReference>
<dbReference type="GeneID" id="54164034"/>
<evidence type="ECO:0000313" key="2">
    <source>
        <dbReference type="Proteomes" id="UP000321787"/>
    </source>
</evidence>
<dbReference type="AlphaFoldDB" id="A0A1B9PBM9"/>
<comment type="caution">
    <text evidence="1">The sequence shown here is derived from an EMBL/GenBank/DDBJ whole genome shotgun (WGS) entry which is preliminary data.</text>
</comment>
<dbReference type="EMBL" id="BJTZ01000004">
    <property type="protein sequence ID" value="GEK13039.1"/>
    <property type="molecule type" value="Genomic_DNA"/>
</dbReference>
<name>A0A1B9PBM9_ALIFS</name>
<dbReference type="Pfam" id="PF11749">
    <property type="entry name" value="DUF3305"/>
    <property type="match status" value="1"/>
</dbReference>
<sequence length="152" mass="17818">MEQKTENKWPLQFEVIEEIKQVGRWSAPSWRLGDIHLYEKVNETQDNVSLFERDLEIFRDERTDYRFNLSSQDPKLFFAFENDNDQLTPVMITASQSMIGQYMDGDYLVLSTAMPLPMQAWLEAYIGKHGELLEVRKKKRKGAGRASEQLPK</sequence>